<accession>A0A0E9QF25</accession>
<protein>
    <submittedName>
        <fullName evidence="1">Uncharacterized protein</fullName>
    </submittedName>
</protein>
<dbReference type="EMBL" id="GBXM01093460">
    <property type="protein sequence ID" value="JAH15117.1"/>
    <property type="molecule type" value="Transcribed_RNA"/>
</dbReference>
<evidence type="ECO:0000313" key="1">
    <source>
        <dbReference type="EMBL" id="JAH15117.1"/>
    </source>
</evidence>
<organism evidence="1">
    <name type="scientific">Anguilla anguilla</name>
    <name type="common">European freshwater eel</name>
    <name type="synonym">Muraena anguilla</name>
    <dbReference type="NCBI Taxonomy" id="7936"/>
    <lineage>
        <taxon>Eukaryota</taxon>
        <taxon>Metazoa</taxon>
        <taxon>Chordata</taxon>
        <taxon>Craniata</taxon>
        <taxon>Vertebrata</taxon>
        <taxon>Euteleostomi</taxon>
        <taxon>Actinopterygii</taxon>
        <taxon>Neopterygii</taxon>
        <taxon>Teleostei</taxon>
        <taxon>Anguilliformes</taxon>
        <taxon>Anguillidae</taxon>
        <taxon>Anguilla</taxon>
    </lineage>
</organism>
<reference evidence="1" key="2">
    <citation type="journal article" date="2015" name="Fish Shellfish Immunol.">
        <title>Early steps in the European eel (Anguilla anguilla)-Vibrio vulnificus interaction in the gills: Role of the RtxA13 toxin.</title>
        <authorList>
            <person name="Callol A."/>
            <person name="Pajuelo D."/>
            <person name="Ebbesson L."/>
            <person name="Teles M."/>
            <person name="MacKenzie S."/>
            <person name="Amaro C."/>
        </authorList>
    </citation>
    <scope>NUCLEOTIDE SEQUENCE</scope>
</reference>
<name>A0A0E9QF25_ANGAN</name>
<dbReference type="AlphaFoldDB" id="A0A0E9QF25"/>
<proteinExistence type="predicted"/>
<reference evidence="1" key="1">
    <citation type="submission" date="2014-11" db="EMBL/GenBank/DDBJ databases">
        <authorList>
            <person name="Amaro Gonzalez C."/>
        </authorList>
    </citation>
    <scope>NUCLEOTIDE SEQUENCE</scope>
</reference>
<sequence>MFFFQIKAVDLIVHPLVVFKVVLATLCPYKCNG</sequence>